<keyword evidence="13" id="KW-1185">Reference proteome</keyword>
<dbReference type="InterPro" id="IPR026017">
    <property type="entry name" value="Lumazine-bd_dom"/>
</dbReference>
<evidence type="ECO:0000313" key="13">
    <source>
        <dbReference type="Proteomes" id="UP000256650"/>
    </source>
</evidence>
<evidence type="ECO:0000256" key="2">
    <source>
        <dbReference type="ARBA" id="ARBA00002803"/>
    </source>
</evidence>
<dbReference type="Gene3D" id="2.40.30.20">
    <property type="match status" value="2"/>
</dbReference>
<dbReference type="NCBIfam" id="NF006767">
    <property type="entry name" value="PRK09289.1"/>
    <property type="match status" value="1"/>
</dbReference>
<dbReference type="EMBL" id="NXLS01000003">
    <property type="protein sequence ID" value="RDU63286.1"/>
    <property type="molecule type" value="Genomic_DNA"/>
</dbReference>
<evidence type="ECO:0000256" key="8">
    <source>
        <dbReference type="ARBA" id="ARBA00022737"/>
    </source>
</evidence>
<evidence type="ECO:0000259" key="11">
    <source>
        <dbReference type="PROSITE" id="PS51177"/>
    </source>
</evidence>
<comment type="caution">
    <text evidence="12">The sequence shown here is derived from an EMBL/GenBank/DDBJ whole genome shotgun (WGS) entry which is preliminary data.</text>
</comment>
<keyword evidence="6" id="KW-0686">Riboflavin biosynthesis</keyword>
<evidence type="ECO:0000256" key="9">
    <source>
        <dbReference type="NCBIfam" id="TIGR00187"/>
    </source>
</evidence>
<reference evidence="12 13" key="1">
    <citation type="submission" date="2018-04" db="EMBL/GenBank/DDBJ databases">
        <title>Novel Campyloabacter and Helicobacter Species and Strains.</title>
        <authorList>
            <person name="Mannion A.J."/>
            <person name="Shen Z."/>
            <person name="Fox J.G."/>
        </authorList>
    </citation>
    <scope>NUCLEOTIDE SEQUENCE [LARGE SCALE GENOMIC DNA]</scope>
    <source>
        <strain evidence="12 13">MIT 99-5101</strain>
    </source>
</reference>
<dbReference type="PANTHER" id="PTHR21098:SF12">
    <property type="entry name" value="RIBOFLAVIN SYNTHASE"/>
    <property type="match status" value="1"/>
</dbReference>
<feature type="domain" description="Lumazine-binding" evidence="11">
    <location>
        <begin position="88"/>
        <end position="184"/>
    </location>
</feature>
<sequence>MFTGLVREFGKVKSLQDATLTLLAKHKPQIGDSIAVNGVCLTTIQILDKGFMLELSEETQQHIALETYTDWVHIEPAMRLSDRLDGHLVQGHIDGIGEIAKIESNRIGTDFFIRTTPEILALCAPKGSIAVNGISLTINEILENTLRLTIIPHTLHSTLFKTYKVGMRVNIETDCLARLVRHFLQSPQEKPNPKLSWEAVDRILGSY</sequence>
<evidence type="ECO:0000313" key="12">
    <source>
        <dbReference type="EMBL" id="RDU63286.1"/>
    </source>
</evidence>
<dbReference type="InterPro" id="IPR001783">
    <property type="entry name" value="Lumazine-bd"/>
</dbReference>
<dbReference type="Proteomes" id="UP000256650">
    <property type="component" value="Unassembled WGS sequence"/>
</dbReference>
<dbReference type="NCBIfam" id="TIGR00187">
    <property type="entry name" value="ribE"/>
    <property type="match status" value="1"/>
</dbReference>
<name>A0A3D8IEG7_9HELI</name>
<dbReference type="PIRSF" id="PIRSF000498">
    <property type="entry name" value="Riboflavin_syn_A"/>
    <property type="match status" value="1"/>
</dbReference>
<comment type="pathway">
    <text evidence="3">Cofactor biosynthesis; riboflavin biosynthesis; riboflavin from 2-hydroxy-3-oxobutyl phosphate and 5-amino-6-(D-ribitylamino)uracil: step 2/2.</text>
</comment>
<evidence type="ECO:0000256" key="6">
    <source>
        <dbReference type="ARBA" id="ARBA00022619"/>
    </source>
</evidence>
<evidence type="ECO:0000256" key="7">
    <source>
        <dbReference type="ARBA" id="ARBA00022679"/>
    </source>
</evidence>
<accession>A0A3D8IEG7</accession>
<evidence type="ECO:0000256" key="5">
    <source>
        <dbReference type="ARBA" id="ARBA00013950"/>
    </source>
</evidence>
<keyword evidence="8" id="KW-0677">Repeat</keyword>
<evidence type="ECO:0000256" key="4">
    <source>
        <dbReference type="ARBA" id="ARBA00012827"/>
    </source>
</evidence>
<dbReference type="RefSeq" id="WP_115551315.1">
    <property type="nucleotide sequence ID" value="NZ_CAOOSM010000001.1"/>
</dbReference>
<dbReference type="GO" id="GO:0009231">
    <property type="term" value="P:riboflavin biosynthetic process"/>
    <property type="evidence" value="ECO:0007669"/>
    <property type="project" value="UniProtKB-KW"/>
</dbReference>
<dbReference type="CDD" id="cd00402">
    <property type="entry name" value="Riboflavin_synthase_like"/>
    <property type="match status" value="1"/>
</dbReference>
<feature type="repeat" description="Lumazine-binding" evidence="10">
    <location>
        <begin position="1"/>
        <end position="87"/>
    </location>
</feature>
<dbReference type="GeneID" id="82535432"/>
<comment type="catalytic activity">
    <reaction evidence="1">
        <text>2 6,7-dimethyl-8-(1-D-ribityl)lumazine + H(+) = 5-amino-6-(D-ribitylamino)uracil + riboflavin</text>
        <dbReference type="Rhea" id="RHEA:20772"/>
        <dbReference type="ChEBI" id="CHEBI:15378"/>
        <dbReference type="ChEBI" id="CHEBI:15934"/>
        <dbReference type="ChEBI" id="CHEBI:57986"/>
        <dbReference type="ChEBI" id="CHEBI:58201"/>
        <dbReference type="EC" id="2.5.1.9"/>
    </reaction>
</comment>
<dbReference type="OrthoDB" id="9788537at2"/>
<dbReference type="PROSITE" id="PS51177">
    <property type="entry name" value="LUMAZINE_BIND"/>
    <property type="match status" value="2"/>
</dbReference>
<organism evidence="12 13">
    <name type="scientific">Helicobacter ganmani</name>
    <dbReference type="NCBI Taxonomy" id="60246"/>
    <lineage>
        <taxon>Bacteria</taxon>
        <taxon>Pseudomonadati</taxon>
        <taxon>Campylobacterota</taxon>
        <taxon>Epsilonproteobacteria</taxon>
        <taxon>Campylobacterales</taxon>
        <taxon>Helicobacteraceae</taxon>
        <taxon>Helicobacter</taxon>
    </lineage>
</organism>
<dbReference type="GO" id="GO:0004746">
    <property type="term" value="F:riboflavin synthase activity"/>
    <property type="evidence" value="ECO:0007669"/>
    <property type="project" value="UniProtKB-UniRule"/>
</dbReference>
<feature type="domain" description="Lumazine-binding" evidence="11">
    <location>
        <begin position="1"/>
        <end position="87"/>
    </location>
</feature>
<dbReference type="SUPFAM" id="SSF63380">
    <property type="entry name" value="Riboflavin synthase domain-like"/>
    <property type="match status" value="2"/>
</dbReference>
<gene>
    <name evidence="12" type="primary">ribE</name>
    <name evidence="12" type="ORF">CQA43_03930</name>
</gene>
<evidence type="ECO:0000256" key="3">
    <source>
        <dbReference type="ARBA" id="ARBA00004887"/>
    </source>
</evidence>
<feature type="repeat" description="Lumazine-binding" evidence="10">
    <location>
        <begin position="88"/>
        <end position="184"/>
    </location>
</feature>
<dbReference type="Pfam" id="PF00677">
    <property type="entry name" value="Lum_binding"/>
    <property type="match status" value="2"/>
</dbReference>
<proteinExistence type="predicted"/>
<dbReference type="PANTHER" id="PTHR21098">
    <property type="entry name" value="RIBOFLAVIN SYNTHASE ALPHA CHAIN"/>
    <property type="match status" value="1"/>
</dbReference>
<dbReference type="AlphaFoldDB" id="A0A3D8IEG7"/>
<evidence type="ECO:0000256" key="1">
    <source>
        <dbReference type="ARBA" id="ARBA00000968"/>
    </source>
</evidence>
<evidence type="ECO:0000256" key="10">
    <source>
        <dbReference type="PROSITE-ProRule" id="PRU00524"/>
    </source>
</evidence>
<dbReference type="InterPro" id="IPR017938">
    <property type="entry name" value="Riboflavin_synthase-like_b-brl"/>
</dbReference>
<protein>
    <recommendedName>
        <fullName evidence="5 9">Riboflavin synthase</fullName>
        <ecNumber evidence="4 9">2.5.1.9</ecNumber>
    </recommendedName>
</protein>
<keyword evidence="7" id="KW-0808">Transferase</keyword>
<dbReference type="EC" id="2.5.1.9" evidence="4 9"/>
<comment type="function">
    <text evidence="2">Catalyzes the dismutation of two molecules of 6,7-dimethyl-8-ribityllumazine, resulting in the formation of riboflavin and 5-amino-6-(D-ribitylamino)uracil.</text>
</comment>
<dbReference type="InterPro" id="IPR023366">
    <property type="entry name" value="ATP_synth_asu-like_sf"/>
</dbReference>